<dbReference type="OrthoDB" id="444631at2759"/>
<evidence type="ECO:0000256" key="4">
    <source>
        <dbReference type="ARBA" id="ARBA00023136"/>
    </source>
</evidence>
<dbReference type="Pfam" id="PF20684">
    <property type="entry name" value="Fung_rhodopsin"/>
    <property type="match status" value="1"/>
</dbReference>
<dbReference type="STRING" id="602072.A0A1R3R8C5"/>
<dbReference type="PANTHER" id="PTHR33048">
    <property type="entry name" value="PTH11-LIKE INTEGRAL MEMBRANE PROTEIN (AFU_ORTHOLOGUE AFUA_5G11245)"/>
    <property type="match status" value="1"/>
</dbReference>
<evidence type="ECO:0000256" key="3">
    <source>
        <dbReference type="ARBA" id="ARBA00022989"/>
    </source>
</evidence>
<dbReference type="InterPro" id="IPR049326">
    <property type="entry name" value="Rhodopsin_dom_fungi"/>
</dbReference>
<feature type="transmembrane region" description="Helical" evidence="6">
    <location>
        <begin position="101"/>
        <end position="124"/>
    </location>
</feature>
<keyword evidence="2 6" id="KW-0812">Transmembrane</keyword>
<dbReference type="PANTHER" id="PTHR33048:SF47">
    <property type="entry name" value="INTEGRAL MEMBRANE PROTEIN-RELATED"/>
    <property type="match status" value="1"/>
</dbReference>
<gene>
    <name evidence="9" type="ORF">ASPCADRAFT_156454</name>
</gene>
<dbReference type="EMBL" id="KV907515">
    <property type="protein sequence ID" value="OOF90736.1"/>
    <property type="molecule type" value="Genomic_DNA"/>
</dbReference>
<keyword evidence="7" id="KW-0732">Signal</keyword>
<evidence type="ECO:0000256" key="6">
    <source>
        <dbReference type="SAM" id="Phobius"/>
    </source>
</evidence>
<feature type="chain" id="PRO_5013114018" description="Rhodopsin domain-containing protein" evidence="7">
    <location>
        <begin position="19"/>
        <end position="193"/>
    </location>
</feature>
<reference evidence="10" key="1">
    <citation type="journal article" date="2017" name="Genome Biol.">
        <title>Comparative genomics reveals high biological diversity and specific adaptations in the industrially and medically important fungal genus Aspergillus.</title>
        <authorList>
            <person name="de Vries R.P."/>
            <person name="Riley R."/>
            <person name="Wiebenga A."/>
            <person name="Aguilar-Osorio G."/>
            <person name="Amillis S."/>
            <person name="Uchima C.A."/>
            <person name="Anderluh G."/>
            <person name="Asadollahi M."/>
            <person name="Askin M."/>
            <person name="Barry K."/>
            <person name="Battaglia E."/>
            <person name="Bayram O."/>
            <person name="Benocci T."/>
            <person name="Braus-Stromeyer S.A."/>
            <person name="Caldana C."/>
            <person name="Canovas D."/>
            <person name="Cerqueira G.C."/>
            <person name="Chen F."/>
            <person name="Chen W."/>
            <person name="Choi C."/>
            <person name="Clum A."/>
            <person name="Dos Santos R.A."/>
            <person name="Damasio A.R."/>
            <person name="Diallinas G."/>
            <person name="Emri T."/>
            <person name="Fekete E."/>
            <person name="Flipphi M."/>
            <person name="Freyberg S."/>
            <person name="Gallo A."/>
            <person name="Gournas C."/>
            <person name="Habgood R."/>
            <person name="Hainaut M."/>
            <person name="Harispe M.L."/>
            <person name="Henrissat B."/>
            <person name="Hilden K.S."/>
            <person name="Hope R."/>
            <person name="Hossain A."/>
            <person name="Karabika E."/>
            <person name="Karaffa L."/>
            <person name="Karanyi Z."/>
            <person name="Krasevec N."/>
            <person name="Kuo A."/>
            <person name="Kusch H."/>
            <person name="LaButti K."/>
            <person name="Lagendijk E.L."/>
            <person name="Lapidus A."/>
            <person name="Levasseur A."/>
            <person name="Lindquist E."/>
            <person name="Lipzen A."/>
            <person name="Logrieco A.F."/>
            <person name="MacCabe A."/>
            <person name="Maekelae M.R."/>
            <person name="Malavazi I."/>
            <person name="Melin P."/>
            <person name="Meyer V."/>
            <person name="Mielnichuk N."/>
            <person name="Miskei M."/>
            <person name="Molnar A.P."/>
            <person name="Mule G."/>
            <person name="Ngan C.Y."/>
            <person name="Orejas M."/>
            <person name="Orosz E."/>
            <person name="Ouedraogo J.P."/>
            <person name="Overkamp K.M."/>
            <person name="Park H.-S."/>
            <person name="Perrone G."/>
            <person name="Piumi F."/>
            <person name="Punt P.J."/>
            <person name="Ram A.F."/>
            <person name="Ramon A."/>
            <person name="Rauscher S."/>
            <person name="Record E."/>
            <person name="Riano-Pachon D.M."/>
            <person name="Robert V."/>
            <person name="Roehrig J."/>
            <person name="Ruller R."/>
            <person name="Salamov A."/>
            <person name="Salih N.S."/>
            <person name="Samson R.A."/>
            <person name="Sandor E."/>
            <person name="Sanguinetti M."/>
            <person name="Schuetze T."/>
            <person name="Sepcic K."/>
            <person name="Shelest E."/>
            <person name="Sherlock G."/>
            <person name="Sophianopoulou V."/>
            <person name="Squina F.M."/>
            <person name="Sun H."/>
            <person name="Susca A."/>
            <person name="Todd R.B."/>
            <person name="Tsang A."/>
            <person name="Unkles S.E."/>
            <person name="van de Wiele N."/>
            <person name="van Rossen-Uffink D."/>
            <person name="Oliveira J.V."/>
            <person name="Vesth T.C."/>
            <person name="Visser J."/>
            <person name="Yu J.-H."/>
            <person name="Zhou M."/>
            <person name="Andersen M.R."/>
            <person name="Archer D.B."/>
            <person name="Baker S.E."/>
            <person name="Benoit I."/>
            <person name="Brakhage A.A."/>
            <person name="Braus G.H."/>
            <person name="Fischer R."/>
            <person name="Frisvad J.C."/>
            <person name="Goldman G.H."/>
            <person name="Houbraken J."/>
            <person name="Oakley B."/>
            <person name="Pocsi I."/>
            <person name="Scazzocchio C."/>
            <person name="Seiboth B."/>
            <person name="vanKuyk P.A."/>
            <person name="Wortman J."/>
            <person name="Dyer P.S."/>
            <person name="Grigoriev I.V."/>
        </authorList>
    </citation>
    <scope>NUCLEOTIDE SEQUENCE [LARGE SCALE GENOMIC DNA]</scope>
    <source>
        <strain evidence="10">ITEM 5010</strain>
    </source>
</reference>
<dbReference type="InterPro" id="IPR052337">
    <property type="entry name" value="SAT4-like"/>
</dbReference>
<dbReference type="GO" id="GO:0016020">
    <property type="term" value="C:membrane"/>
    <property type="evidence" value="ECO:0007669"/>
    <property type="project" value="UniProtKB-SubCell"/>
</dbReference>
<evidence type="ECO:0000313" key="9">
    <source>
        <dbReference type="EMBL" id="OOF90736.1"/>
    </source>
</evidence>
<sequence>MTIAVILATIFQCSPVDAVYNPHKYHHYSCFASIPFWYATAALSLVTDVWILVLPLRTILGLQVGRKKRLMVVGLLSLGTFIVRMVYIVKLYHSRDPSWSTFGVSVSSGIEVAVAIIAASLPGIKPVIDLIFPRLFPTTTPKSYTASQGLYANRMSHTAHRSGRQQDEISLVHLTAKEGDQGESDSTTTVSHA</sequence>
<evidence type="ECO:0000256" key="7">
    <source>
        <dbReference type="SAM" id="SignalP"/>
    </source>
</evidence>
<feature type="transmembrane region" description="Helical" evidence="6">
    <location>
        <begin position="70"/>
        <end position="89"/>
    </location>
</feature>
<proteinExistence type="inferred from homology"/>
<evidence type="ECO:0000256" key="1">
    <source>
        <dbReference type="ARBA" id="ARBA00004141"/>
    </source>
</evidence>
<evidence type="ECO:0000256" key="5">
    <source>
        <dbReference type="ARBA" id="ARBA00038359"/>
    </source>
</evidence>
<comment type="similarity">
    <text evidence="5">Belongs to the SAT4 family.</text>
</comment>
<feature type="signal peptide" evidence="7">
    <location>
        <begin position="1"/>
        <end position="18"/>
    </location>
</feature>
<keyword evidence="3 6" id="KW-1133">Transmembrane helix</keyword>
<evidence type="ECO:0000259" key="8">
    <source>
        <dbReference type="Pfam" id="PF20684"/>
    </source>
</evidence>
<feature type="transmembrane region" description="Helical" evidence="6">
    <location>
        <begin position="34"/>
        <end position="58"/>
    </location>
</feature>
<organism evidence="9 10">
    <name type="scientific">Aspergillus carbonarius (strain ITEM 5010)</name>
    <dbReference type="NCBI Taxonomy" id="602072"/>
    <lineage>
        <taxon>Eukaryota</taxon>
        <taxon>Fungi</taxon>
        <taxon>Dikarya</taxon>
        <taxon>Ascomycota</taxon>
        <taxon>Pezizomycotina</taxon>
        <taxon>Eurotiomycetes</taxon>
        <taxon>Eurotiomycetidae</taxon>
        <taxon>Eurotiales</taxon>
        <taxon>Aspergillaceae</taxon>
        <taxon>Aspergillus</taxon>
        <taxon>Aspergillus subgen. Circumdati</taxon>
    </lineage>
</organism>
<dbReference type="OMA" id="TCLPIIR"/>
<keyword evidence="10" id="KW-1185">Reference proteome</keyword>
<evidence type="ECO:0000313" key="10">
    <source>
        <dbReference type="Proteomes" id="UP000188318"/>
    </source>
</evidence>
<accession>A0A1R3R8C5</accession>
<dbReference type="Proteomes" id="UP000188318">
    <property type="component" value="Unassembled WGS sequence"/>
</dbReference>
<name>A0A1R3R8C5_ASPC5</name>
<feature type="domain" description="Rhodopsin" evidence="8">
    <location>
        <begin position="2"/>
        <end position="128"/>
    </location>
</feature>
<comment type="subcellular location">
    <subcellularLocation>
        <location evidence="1">Membrane</location>
        <topology evidence="1">Multi-pass membrane protein</topology>
    </subcellularLocation>
</comment>
<keyword evidence="4 6" id="KW-0472">Membrane</keyword>
<evidence type="ECO:0000256" key="2">
    <source>
        <dbReference type="ARBA" id="ARBA00022692"/>
    </source>
</evidence>
<dbReference type="AlphaFoldDB" id="A0A1R3R8C5"/>
<protein>
    <recommendedName>
        <fullName evidence="8">Rhodopsin domain-containing protein</fullName>
    </recommendedName>
</protein>
<dbReference type="VEuPathDB" id="FungiDB:ASPCADRAFT_156454"/>